<evidence type="ECO:0000313" key="1">
    <source>
        <dbReference type="EMBL" id="CEM05826.1"/>
    </source>
</evidence>
<sequence>MHLARLVLGWVNPPPDSPLGEDTDDGGLSVDEVLQCPSLSALNAMHTEMGGLSSQPATRAGVRLWVNWFLQGDFGAIALCASAILAAGGGGSSGSGDEGEDMNVAPLAEVVPSPQLEVEGGGRATEWKEERLRAAAGAADLSQAVSNGAGGAADLSQAVSMGAGGAADLSQAVSMEAEYDSGIKNVSPGPPPVGARVRLMPARVCLFKSLRGKEIPLGCSETRDSSQTLLPCINMHCLAFPFLSFPFLSFPFLSFPEEPSHASVLYVVDPSHEIPFDRGAATSSSSSSSWLPPRVEFRLLVSSLPFRLWHSVESLLFPDLEEEGAAEAESILGLQQEPTKQQEEEQNGPHPAPAALPTVTVQQQEEEQNGPHPAPAALPTVTVQQQQEEQNGPHPAPAALPTVTVQQQQEEQNGPHPAPAALPTVTVRQQEEQNGPHPAPAALPTVTVQQQEEQNGPHPSTLFGFHTQHWQPPIPPEGEGPDHVMARRDRKHHKFRYFH</sequence>
<name>A0A0G4F251_9ALVE</name>
<organism evidence="1">
    <name type="scientific">Chromera velia CCMP2878</name>
    <dbReference type="NCBI Taxonomy" id="1169474"/>
    <lineage>
        <taxon>Eukaryota</taxon>
        <taxon>Sar</taxon>
        <taxon>Alveolata</taxon>
        <taxon>Colpodellida</taxon>
        <taxon>Chromeraceae</taxon>
        <taxon>Chromera</taxon>
    </lineage>
</organism>
<dbReference type="AlphaFoldDB" id="A0A0G4F251"/>
<gene>
    <name evidence="1" type="ORF">Cvel_14737</name>
</gene>
<reference evidence="1" key="1">
    <citation type="submission" date="2014-11" db="EMBL/GenBank/DDBJ databases">
        <authorList>
            <person name="Otto D Thomas"/>
            <person name="Naeem Raeece"/>
        </authorList>
    </citation>
    <scope>NUCLEOTIDE SEQUENCE</scope>
</reference>
<protein>
    <submittedName>
        <fullName evidence="1">Uncharacterized protein</fullName>
    </submittedName>
</protein>
<dbReference type="EMBL" id="CDMZ01000067">
    <property type="protein sequence ID" value="CEM05826.1"/>
    <property type="molecule type" value="Genomic_DNA"/>
</dbReference>
<accession>A0A0G4F251</accession>
<proteinExistence type="predicted"/>
<dbReference type="VEuPathDB" id="CryptoDB:Cvel_14737"/>